<comment type="caution">
    <text evidence="1">The sequence shown here is derived from an EMBL/GenBank/DDBJ whole genome shotgun (WGS) entry which is preliminary data.</text>
</comment>
<dbReference type="EMBL" id="JAHKNG010000012">
    <property type="protein sequence ID" value="MBU3030258.1"/>
    <property type="molecule type" value="Genomic_DNA"/>
</dbReference>
<evidence type="ECO:0000313" key="2">
    <source>
        <dbReference type="Proteomes" id="UP001166191"/>
    </source>
</evidence>
<sequence>MPRIRATARRSSRTEARAVKIFPNRRGRIAAALAATITLTAMPAAALEPLSQERYINDRLIAARIADRIRRECPSIDGRIVYAYSQARALMKYARKQGYTQAQIEAFLDSKPDRKRIYAVADDYMARNGVKSGDAESYCRLGREEIAKKTVTGSLLSAR</sequence>
<reference evidence="1" key="1">
    <citation type="submission" date="2021-06" db="EMBL/GenBank/DDBJ databases">
        <title>Paracoccus bacterium XHP0099 sp. nov., isolated from the surface waters of the Yellow Sea.</title>
        <authorList>
            <person name="Xue H."/>
            <person name="Zhang D."/>
        </authorList>
    </citation>
    <scope>NUCLEOTIDE SEQUENCE</scope>
    <source>
        <strain evidence="1">XHP0099</strain>
    </source>
</reference>
<protein>
    <submittedName>
        <fullName evidence="1">DUF5333 domain-containing protein</fullName>
    </submittedName>
</protein>
<organism evidence="1 2">
    <name type="scientific">Paracoccus marinaquae</name>
    <dbReference type="NCBI Taxonomy" id="2841926"/>
    <lineage>
        <taxon>Bacteria</taxon>
        <taxon>Pseudomonadati</taxon>
        <taxon>Pseudomonadota</taxon>
        <taxon>Alphaproteobacteria</taxon>
        <taxon>Rhodobacterales</taxon>
        <taxon>Paracoccaceae</taxon>
        <taxon>Paracoccus</taxon>
    </lineage>
</organism>
<proteinExistence type="predicted"/>
<dbReference type="Pfam" id="PF17267">
    <property type="entry name" value="DUF5333"/>
    <property type="match status" value="1"/>
</dbReference>
<name>A0ABS6AI84_9RHOB</name>
<evidence type="ECO:0000313" key="1">
    <source>
        <dbReference type="EMBL" id="MBU3030258.1"/>
    </source>
</evidence>
<keyword evidence="2" id="KW-1185">Reference proteome</keyword>
<dbReference type="InterPro" id="IPR020349">
    <property type="entry name" value="Uncharacterised_14.7kDa"/>
</dbReference>
<accession>A0ABS6AI84</accession>
<dbReference type="Proteomes" id="UP001166191">
    <property type="component" value="Unassembled WGS sequence"/>
</dbReference>
<gene>
    <name evidence="1" type="ORF">KNW02_09010</name>
</gene>